<feature type="transmembrane region" description="Helical" evidence="2">
    <location>
        <begin position="131"/>
        <end position="153"/>
    </location>
</feature>
<feature type="transmembrane region" description="Helical" evidence="2">
    <location>
        <begin position="173"/>
        <end position="196"/>
    </location>
</feature>
<dbReference type="AlphaFoldDB" id="A0AA39PZI3"/>
<evidence type="ECO:0000313" key="4">
    <source>
        <dbReference type="Proteomes" id="UP001175228"/>
    </source>
</evidence>
<comment type="caution">
    <text evidence="3">The sequence shown here is derived from an EMBL/GenBank/DDBJ whole genome shotgun (WGS) entry which is preliminary data.</text>
</comment>
<feature type="compositionally biased region" description="Basic and acidic residues" evidence="1">
    <location>
        <begin position="319"/>
        <end position="341"/>
    </location>
</feature>
<feature type="transmembrane region" description="Helical" evidence="2">
    <location>
        <begin position="51"/>
        <end position="70"/>
    </location>
</feature>
<keyword evidence="2" id="KW-0472">Membrane</keyword>
<sequence length="341" mass="37972">MSSSPPEFMLEYRDTMLNVTLLESLTHGIYTTVVVFTLWMIAVNDKPRARIVMGVVIVVMYLLATLHLAVRWCFVRGSFIGHGQTDETSFDYLFNAPKWMLISTVTFIVNTTIADFVVVWRCWNVWGQKKIVAAIPSFCNVVGIVFAGFSLYQQTTTPPPGSAWSAAQIDWQLPYFCISVSVTVGCTSLIVFKIWNTQHQTDKLTQLKSHRCYNFRRLIYTLVESAALYAASMIVTLAFYEHGAPNANFPIVITSTITGLAPALIVAQVASGSTNPSTTWQEPPRSILEFNRTLDPINTFATVRCLDIHDDSPASSSSDRTEGGSHLEKEWSKDEMGGEAV</sequence>
<feature type="region of interest" description="Disordered" evidence="1">
    <location>
        <begin position="311"/>
        <end position="341"/>
    </location>
</feature>
<feature type="transmembrane region" description="Helical" evidence="2">
    <location>
        <begin position="217"/>
        <end position="239"/>
    </location>
</feature>
<evidence type="ECO:0000313" key="3">
    <source>
        <dbReference type="EMBL" id="KAK0493442.1"/>
    </source>
</evidence>
<reference evidence="3" key="1">
    <citation type="submission" date="2023-06" db="EMBL/GenBank/DDBJ databases">
        <authorList>
            <consortium name="Lawrence Berkeley National Laboratory"/>
            <person name="Ahrendt S."/>
            <person name="Sahu N."/>
            <person name="Indic B."/>
            <person name="Wong-Bajracharya J."/>
            <person name="Merenyi Z."/>
            <person name="Ke H.-M."/>
            <person name="Monk M."/>
            <person name="Kocsube S."/>
            <person name="Drula E."/>
            <person name="Lipzen A."/>
            <person name="Balint B."/>
            <person name="Henrissat B."/>
            <person name="Andreopoulos B."/>
            <person name="Martin F.M."/>
            <person name="Harder C.B."/>
            <person name="Rigling D."/>
            <person name="Ford K.L."/>
            <person name="Foster G.D."/>
            <person name="Pangilinan J."/>
            <person name="Papanicolaou A."/>
            <person name="Barry K."/>
            <person name="LaButti K."/>
            <person name="Viragh M."/>
            <person name="Koriabine M."/>
            <person name="Yan M."/>
            <person name="Riley R."/>
            <person name="Champramary S."/>
            <person name="Plett K.L."/>
            <person name="Tsai I.J."/>
            <person name="Slot J."/>
            <person name="Sipos G."/>
            <person name="Plett J."/>
            <person name="Nagy L.G."/>
            <person name="Grigoriev I.V."/>
        </authorList>
    </citation>
    <scope>NUCLEOTIDE SEQUENCE</scope>
    <source>
        <strain evidence="3">HWK02</strain>
    </source>
</reference>
<protein>
    <submittedName>
        <fullName evidence="3">Uncharacterized protein</fullName>
    </submittedName>
</protein>
<name>A0AA39PZI3_9AGAR</name>
<gene>
    <name evidence="3" type="ORF">EDD18DRAFT_1464929</name>
</gene>
<dbReference type="EMBL" id="JAUEPU010000025">
    <property type="protein sequence ID" value="KAK0493442.1"/>
    <property type="molecule type" value="Genomic_DNA"/>
</dbReference>
<evidence type="ECO:0000256" key="1">
    <source>
        <dbReference type="SAM" id="MobiDB-lite"/>
    </source>
</evidence>
<dbReference type="Proteomes" id="UP001175228">
    <property type="component" value="Unassembled WGS sequence"/>
</dbReference>
<keyword evidence="4" id="KW-1185">Reference proteome</keyword>
<keyword evidence="2" id="KW-1133">Transmembrane helix</keyword>
<organism evidence="3 4">
    <name type="scientific">Armillaria luteobubalina</name>
    <dbReference type="NCBI Taxonomy" id="153913"/>
    <lineage>
        <taxon>Eukaryota</taxon>
        <taxon>Fungi</taxon>
        <taxon>Dikarya</taxon>
        <taxon>Basidiomycota</taxon>
        <taxon>Agaricomycotina</taxon>
        <taxon>Agaricomycetes</taxon>
        <taxon>Agaricomycetidae</taxon>
        <taxon>Agaricales</taxon>
        <taxon>Marasmiineae</taxon>
        <taxon>Physalacriaceae</taxon>
        <taxon>Armillaria</taxon>
    </lineage>
</organism>
<feature type="transmembrane region" description="Helical" evidence="2">
    <location>
        <begin position="99"/>
        <end position="119"/>
    </location>
</feature>
<accession>A0AA39PZI3</accession>
<proteinExistence type="predicted"/>
<evidence type="ECO:0000256" key="2">
    <source>
        <dbReference type="SAM" id="Phobius"/>
    </source>
</evidence>
<feature type="transmembrane region" description="Helical" evidence="2">
    <location>
        <begin position="251"/>
        <end position="270"/>
    </location>
</feature>
<feature type="transmembrane region" description="Helical" evidence="2">
    <location>
        <begin position="20"/>
        <end position="39"/>
    </location>
</feature>
<keyword evidence="2" id="KW-0812">Transmembrane</keyword>